<evidence type="ECO:0008006" key="5">
    <source>
        <dbReference type="Google" id="ProtNLM"/>
    </source>
</evidence>
<keyword evidence="4" id="KW-1185">Reference proteome</keyword>
<feature type="chain" id="PRO_5032604216" description="Secreted protein" evidence="2">
    <location>
        <begin position="40"/>
        <end position="152"/>
    </location>
</feature>
<feature type="region of interest" description="Disordered" evidence="1">
    <location>
        <begin position="98"/>
        <end position="117"/>
    </location>
</feature>
<dbReference type="EMBL" id="JACHDP010000001">
    <property type="protein sequence ID" value="MBB5480217.1"/>
    <property type="molecule type" value="Genomic_DNA"/>
</dbReference>
<dbReference type="RefSeq" id="WP_184183900.1">
    <property type="nucleotide sequence ID" value="NZ_BMNF01000005.1"/>
</dbReference>
<feature type="region of interest" description="Disordered" evidence="1">
    <location>
        <begin position="43"/>
        <end position="64"/>
    </location>
</feature>
<keyword evidence="2" id="KW-0732">Signal</keyword>
<sequence length="152" mass="14647">MLPVALTCPLWWVARWATRVLTSLAVLAALALGAGPASAAVPSPSAVPTSSAVSAPSALSAPSAVPSSFVPGSLVASCRPASPEGAVHPAQAVRVGVVEESSPAGSVGSKPAPPAGVGAAATDVLPVCAAGADRLPLVDGPRGWAPRGPPGR</sequence>
<evidence type="ECO:0000256" key="2">
    <source>
        <dbReference type="SAM" id="SignalP"/>
    </source>
</evidence>
<feature type="signal peptide" evidence="2">
    <location>
        <begin position="1"/>
        <end position="39"/>
    </location>
</feature>
<accession>A0A840VUB9</accession>
<organism evidence="3 4">
    <name type="scientific">Micromonospora parathelypteridis</name>
    <dbReference type="NCBI Taxonomy" id="1839617"/>
    <lineage>
        <taxon>Bacteria</taxon>
        <taxon>Bacillati</taxon>
        <taxon>Actinomycetota</taxon>
        <taxon>Actinomycetes</taxon>
        <taxon>Micromonosporales</taxon>
        <taxon>Micromonosporaceae</taxon>
        <taxon>Micromonospora</taxon>
    </lineage>
</organism>
<protein>
    <recommendedName>
        <fullName evidence="5">Secreted protein</fullName>
    </recommendedName>
</protein>
<gene>
    <name evidence="3" type="ORF">HNR20_004722</name>
</gene>
<evidence type="ECO:0000313" key="3">
    <source>
        <dbReference type="EMBL" id="MBB5480217.1"/>
    </source>
</evidence>
<reference evidence="3 4" key="1">
    <citation type="submission" date="2020-08" db="EMBL/GenBank/DDBJ databases">
        <title>Sequencing the genomes of 1000 actinobacteria strains.</title>
        <authorList>
            <person name="Klenk H.-P."/>
        </authorList>
    </citation>
    <scope>NUCLEOTIDE SEQUENCE [LARGE SCALE GENOMIC DNA]</scope>
    <source>
        <strain evidence="3 4">DSM 103125</strain>
    </source>
</reference>
<evidence type="ECO:0000313" key="4">
    <source>
        <dbReference type="Proteomes" id="UP000586947"/>
    </source>
</evidence>
<name>A0A840VUB9_9ACTN</name>
<dbReference type="AlphaFoldDB" id="A0A840VUB9"/>
<evidence type="ECO:0000256" key="1">
    <source>
        <dbReference type="SAM" id="MobiDB-lite"/>
    </source>
</evidence>
<dbReference type="Proteomes" id="UP000586947">
    <property type="component" value="Unassembled WGS sequence"/>
</dbReference>
<comment type="caution">
    <text evidence="3">The sequence shown here is derived from an EMBL/GenBank/DDBJ whole genome shotgun (WGS) entry which is preliminary data.</text>
</comment>
<proteinExistence type="predicted"/>